<name>A0A6V7PKD1_ANACO</name>
<feature type="region of interest" description="Disordered" evidence="1">
    <location>
        <begin position="316"/>
        <end position="346"/>
    </location>
</feature>
<reference evidence="3" key="1">
    <citation type="submission" date="2020-07" db="EMBL/GenBank/DDBJ databases">
        <authorList>
            <person name="Lin J."/>
        </authorList>
    </citation>
    <scope>NUCLEOTIDE SEQUENCE</scope>
</reference>
<proteinExistence type="predicted"/>
<evidence type="ECO:0000313" key="3">
    <source>
        <dbReference type="EMBL" id="CAD1831291.1"/>
    </source>
</evidence>
<dbReference type="AlphaFoldDB" id="A0A6V7PKD1"/>
<dbReference type="PANTHER" id="PTHR14030">
    <property type="entry name" value="MITOTIC CHECKPOINT SERINE/THREONINE-PROTEIN KINASE BUB1"/>
    <property type="match status" value="1"/>
</dbReference>
<feature type="region of interest" description="Disordered" evidence="1">
    <location>
        <begin position="1"/>
        <end position="73"/>
    </location>
</feature>
<dbReference type="PROSITE" id="PS51489">
    <property type="entry name" value="BUB1_N"/>
    <property type="match status" value="1"/>
</dbReference>
<dbReference type="EMBL" id="LR862149">
    <property type="protein sequence ID" value="CAD1831291.1"/>
    <property type="molecule type" value="Genomic_DNA"/>
</dbReference>
<dbReference type="InterPro" id="IPR013212">
    <property type="entry name" value="Mad3/Bub1_I"/>
</dbReference>
<feature type="compositionally biased region" description="Polar residues" evidence="1">
    <location>
        <begin position="329"/>
        <end position="346"/>
    </location>
</feature>
<protein>
    <recommendedName>
        <fullName evidence="2">BUB1 N-terminal domain-containing protein</fullName>
    </recommendedName>
</protein>
<dbReference type="Gene3D" id="1.25.40.430">
    <property type="match status" value="1"/>
</dbReference>
<dbReference type="GO" id="GO:0004672">
    <property type="term" value="F:protein kinase activity"/>
    <property type="evidence" value="ECO:0007669"/>
    <property type="project" value="TreeGrafter"/>
</dbReference>
<accession>A0A6V7PKD1</accession>
<dbReference type="GO" id="GO:0051754">
    <property type="term" value="P:meiotic sister chromatid cohesion, centromeric"/>
    <property type="evidence" value="ECO:0007669"/>
    <property type="project" value="TreeGrafter"/>
</dbReference>
<feature type="compositionally biased region" description="Low complexity" evidence="1">
    <location>
        <begin position="27"/>
        <end position="73"/>
    </location>
</feature>
<dbReference type="Pfam" id="PF08311">
    <property type="entry name" value="Mad3_BUB1_I"/>
    <property type="match status" value="1"/>
</dbReference>
<evidence type="ECO:0000259" key="2">
    <source>
        <dbReference type="PROSITE" id="PS51489"/>
    </source>
</evidence>
<dbReference type="GO" id="GO:0007094">
    <property type="term" value="P:mitotic spindle assembly checkpoint signaling"/>
    <property type="evidence" value="ECO:0007669"/>
    <property type="project" value="InterPro"/>
</dbReference>
<organism evidence="3">
    <name type="scientific">Ananas comosus var. bracteatus</name>
    <name type="common">red pineapple</name>
    <dbReference type="NCBI Taxonomy" id="296719"/>
    <lineage>
        <taxon>Eukaryota</taxon>
        <taxon>Viridiplantae</taxon>
        <taxon>Streptophyta</taxon>
        <taxon>Embryophyta</taxon>
        <taxon>Tracheophyta</taxon>
        <taxon>Spermatophyta</taxon>
        <taxon>Magnoliopsida</taxon>
        <taxon>Liliopsida</taxon>
        <taxon>Poales</taxon>
        <taxon>Bromeliaceae</taxon>
        <taxon>Bromelioideae</taxon>
        <taxon>Ananas</taxon>
    </lineage>
</organism>
<feature type="domain" description="BUB1 N-terminal" evidence="2">
    <location>
        <begin position="104"/>
        <end position="262"/>
    </location>
</feature>
<gene>
    <name evidence="3" type="ORF">CB5_LOCUS14502</name>
</gene>
<dbReference type="SMART" id="SM00777">
    <property type="entry name" value="Mad3_BUB1_I"/>
    <property type="match status" value="1"/>
</dbReference>
<feature type="region of interest" description="Disordered" evidence="1">
    <location>
        <begin position="245"/>
        <end position="268"/>
    </location>
</feature>
<sequence>MEAKEEAVATATMAEVEVDEEALFMASGKETGTSGSSSRRTCGPSSAAATSRSSTTRSAPTSTPLSDPTSSSPADWHHLGFDLGTRWSDSDSSDPAIPNCLRRMIEAIGEYQGDDPLQPWLDCIKWVQESFPSGGECSGLVVIYEQCVRTFWHDDRYKDDLRYLKVWMEYAENCADSEVIYSFLEANQIGQNHAIYYTSYALCMESKNKLRKADEIFNLGIARRAVPVEKLEAQYRTFLVRSVQKQQSNEDEPTNNHLPVRSFGTVLTPGQGRQTLERQTLGRQPIEASNFTRPKVKLQRVDNNKALSIYNDENAATSQHHNKAKSNDRTWCTLGTQSDRNKENTSIPTKWTSYKVQQKVGARTMQSAPSPCIEVYVDEECVQLPKVEVATKSSNAASILKLRQVTSQNLKNSAQTALLLKFKDLVKLAAELWHLIDWVKAPPTPTRWPKSAVAYNKRQEGPCKTAGVCNCLPSTEHAATARPHPALLKQGTRENERKLRNMPRARTRALQSIVR</sequence>
<dbReference type="InterPro" id="IPR015661">
    <property type="entry name" value="Bub1/Mad3"/>
</dbReference>
<dbReference type="PANTHER" id="PTHR14030:SF19">
    <property type="entry name" value="MITOTIC SPINDLE CHECKPOINT PROTEIN BUBR1"/>
    <property type="match status" value="1"/>
</dbReference>
<evidence type="ECO:0000256" key="1">
    <source>
        <dbReference type="SAM" id="MobiDB-lite"/>
    </source>
</evidence>